<dbReference type="RefSeq" id="WP_204630172.1">
    <property type="nucleotide sequence ID" value="NZ_BSOC01000008.1"/>
</dbReference>
<sequence length="283" mass="32107">MTSNERPHSLPYLGYGLGLRVEHYEALLADPGRVEWLEIVSENYMVQGGLPLIWLDRFRERFPLVMHGVSLSIGSTDPLDEDYLSRLQALAQRVEPAWVSDHLCWTGVQGVNLHDLMPLPYTEEALEHVVSRVKRVQDTLKRRILLENVSSYVTFADSQLTEWEFLGAVAERADCLILLDINNVHVSAMNHGFSSMDYLRGIPAERVQQFHLAGYEQGEQLIIDTHDAPVSNAVWDLYVEAVRHFGRVSTMIERDDNFPPLAELRAELEHARALAEPLLQAAA</sequence>
<comment type="caution">
    <text evidence="2">The sequence shown here is derived from an EMBL/GenBank/DDBJ whole genome shotgun (WGS) entry which is preliminary data.</text>
</comment>
<dbReference type="EMBL" id="JADIKF010000034">
    <property type="protein sequence ID" value="MBM7128548.1"/>
    <property type="molecule type" value="Genomic_DNA"/>
</dbReference>
<dbReference type="Gene3D" id="3.20.20.150">
    <property type="entry name" value="Divalent-metal-dependent TIM barrel enzymes"/>
    <property type="match status" value="1"/>
</dbReference>
<dbReference type="PANTHER" id="PTHR42194">
    <property type="entry name" value="UPF0276 PROTEIN HI_1600"/>
    <property type="match status" value="1"/>
</dbReference>
<protein>
    <recommendedName>
        <fullName evidence="1">UPF0276 protein ISS99_03345</fullName>
    </recommendedName>
</protein>
<organism evidence="2 3">
    <name type="scientific">Dyella mobilis</name>
    <dbReference type="NCBI Taxonomy" id="1849582"/>
    <lineage>
        <taxon>Bacteria</taxon>
        <taxon>Pseudomonadati</taxon>
        <taxon>Pseudomonadota</taxon>
        <taxon>Gammaproteobacteria</taxon>
        <taxon>Lysobacterales</taxon>
        <taxon>Rhodanobacteraceae</taxon>
        <taxon>Dyella</taxon>
    </lineage>
</organism>
<comment type="similarity">
    <text evidence="1">Belongs to the UPF0276 family.</text>
</comment>
<dbReference type="Pfam" id="PF05114">
    <property type="entry name" value="MbnB_TglH_ChrH"/>
    <property type="match status" value="1"/>
</dbReference>
<keyword evidence="3" id="KW-1185">Reference proteome</keyword>
<proteinExistence type="inferred from homology"/>
<gene>
    <name evidence="2" type="ORF">ISS99_03345</name>
</gene>
<evidence type="ECO:0000313" key="3">
    <source>
        <dbReference type="Proteomes" id="UP001430193"/>
    </source>
</evidence>
<dbReference type="SUPFAM" id="SSF51658">
    <property type="entry name" value="Xylose isomerase-like"/>
    <property type="match status" value="1"/>
</dbReference>
<name>A0ABS2KCG1_9GAMM</name>
<accession>A0ABS2KCG1</accession>
<dbReference type="HAMAP" id="MF_00697">
    <property type="entry name" value="UPF0276"/>
    <property type="match status" value="1"/>
</dbReference>
<reference evidence="2" key="1">
    <citation type="submission" date="2020-10" db="EMBL/GenBank/DDBJ databases">
        <title>Phylogeny of dyella-like bacteria.</title>
        <authorList>
            <person name="Fu J."/>
        </authorList>
    </citation>
    <scope>NUCLEOTIDE SEQUENCE</scope>
    <source>
        <strain evidence="2">DHON07</strain>
    </source>
</reference>
<dbReference type="NCBIfam" id="NF003818">
    <property type="entry name" value="PRK05409.1"/>
    <property type="match status" value="1"/>
</dbReference>
<evidence type="ECO:0000256" key="1">
    <source>
        <dbReference type="HAMAP-Rule" id="MF_00697"/>
    </source>
</evidence>
<dbReference type="PANTHER" id="PTHR42194:SF1">
    <property type="entry name" value="UPF0276 PROTEIN HI_1600"/>
    <property type="match status" value="1"/>
</dbReference>
<dbReference type="InterPro" id="IPR036237">
    <property type="entry name" value="Xyl_isomerase-like_sf"/>
</dbReference>
<evidence type="ECO:0000313" key="2">
    <source>
        <dbReference type="EMBL" id="MBM7128548.1"/>
    </source>
</evidence>
<dbReference type="Proteomes" id="UP001430193">
    <property type="component" value="Unassembled WGS sequence"/>
</dbReference>
<dbReference type="InterPro" id="IPR007801">
    <property type="entry name" value="MbnB/TglH/ChrH"/>
</dbReference>